<dbReference type="Proteomes" id="UP000078302">
    <property type="component" value="Unassembled WGS sequence"/>
</dbReference>
<dbReference type="RefSeq" id="WP_064217696.1">
    <property type="nucleotide sequence ID" value="NZ_LVXZ01000003.1"/>
</dbReference>
<evidence type="ECO:0000313" key="1">
    <source>
        <dbReference type="EMBL" id="OAP93559.1"/>
    </source>
</evidence>
<dbReference type="AlphaFoldDB" id="A0A179BQ80"/>
<proteinExistence type="predicted"/>
<protein>
    <submittedName>
        <fullName evidence="1">Uncharacterized protein</fullName>
    </submittedName>
</protein>
<keyword evidence="2" id="KW-1185">Reference proteome</keyword>
<dbReference type="GeneID" id="89661635"/>
<name>A0A179BQ80_ACIFR</name>
<gene>
    <name evidence="1" type="ORF">A4H96_00160</name>
</gene>
<comment type="caution">
    <text evidence="1">The sequence shown here is derived from an EMBL/GenBank/DDBJ whole genome shotgun (WGS) entry which is preliminary data.</text>
</comment>
<reference evidence="1 2" key="1">
    <citation type="submission" date="2016-04" db="EMBL/GenBank/DDBJ databases">
        <title>Acidithiobacillus ferrooxidans genome sequencing and assembly.</title>
        <authorList>
            <person name="Zhou Z."/>
        </authorList>
    </citation>
    <scope>NUCLEOTIDE SEQUENCE [LARGE SCALE GENOMIC DNA]</scope>
    <source>
        <strain evidence="1 2">BY0502</strain>
    </source>
</reference>
<evidence type="ECO:0000313" key="2">
    <source>
        <dbReference type="Proteomes" id="UP000078302"/>
    </source>
</evidence>
<sequence length="73" mass="8420">MQLKYDDIEKYIGKRFRFQKDSIQFEGEIVGLGDSVMAISPTLVIKPWVVRTAEKDIHLHPENDWQICGGEKA</sequence>
<organism evidence="1 2">
    <name type="scientific">Acidithiobacillus ferrooxidans</name>
    <name type="common">Thiobacillus ferrooxidans</name>
    <dbReference type="NCBI Taxonomy" id="920"/>
    <lineage>
        <taxon>Bacteria</taxon>
        <taxon>Pseudomonadati</taxon>
        <taxon>Pseudomonadota</taxon>
        <taxon>Acidithiobacillia</taxon>
        <taxon>Acidithiobacillales</taxon>
        <taxon>Acidithiobacillaceae</taxon>
        <taxon>Acidithiobacillus</taxon>
    </lineage>
</organism>
<dbReference type="EMBL" id="LVXZ01000003">
    <property type="protein sequence ID" value="OAP93559.1"/>
    <property type="molecule type" value="Genomic_DNA"/>
</dbReference>
<accession>A0A179BQ80</accession>